<evidence type="ECO:0000313" key="6">
    <source>
        <dbReference type="EMBL" id="ORZ14043.1"/>
    </source>
</evidence>
<dbReference type="PROSITE" id="PS51525">
    <property type="entry name" value="NET"/>
    <property type="match status" value="1"/>
</dbReference>
<evidence type="ECO:0000259" key="4">
    <source>
        <dbReference type="PROSITE" id="PS50014"/>
    </source>
</evidence>
<sequence length="588" mass="65899">MTRDQIKFCGAIMRNLKKHRDATPFIHPVDYVKLKIPDYPQIIKHPMDLTTIDRKLQHGDYNDVDQFIADIRLLFNNCYKFNGPEAMVSMLCQNVESAFEKSLRQMPPSKESSSTHDSPDAKDGLQQHSSPHGSSATTTTSFRRISEDSRPKREIHPPPSKDYPETVTKQRRGGGSGGSEHSAAVIKRRKADVQLKFCGQAIRELKKNKYRDLNYPFLHPVDAVALNIPDYHTIITHPMDISTIERNLNNGEYDSPESFESDVRLMFNNCYRYNPPALPVHKMAKELEKVFDEKWQHLPEREPTPPPPSPPARRPSPPALPANVITRKADSYTSSDDEDGDGSEESDNDRDDRIAELERHIANISQQIASIKSTKKKSDKSSSKSASSSGTKRKASSSGQRSTTNNKKSSASSSSTKDKPAPKPRRRPSAKQAQPRKSSIHELPEFTFEQKKDLSENINNLSGDRLNTVVSIIQSSMSLDGEGQEEIVLDIDALDRKTLHRLHEFVTGESLIRKPTPSSAASHTKHTSKKQKSLDSERRIRALEDTLKQFNSGSHHHHHHRRANNSSSESDSDSSSGSDSDDSGSSTD</sequence>
<keyword evidence="7" id="KW-1185">Reference proteome</keyword>
<feature type="domain" description="Bromo" evidence="4">
    <location>
        <begin position="209"/>
        <end position="281"/>
    </location>
</feature>
<dbReference type="InterPro" id="IPR038336">
    <property type="entry name" value="NET_sf"/>
</dbReference>
<dbReference type="Pfam" id="PF00439">
    <property type="entry name" value="Bromodomain"/>
    <property type="match status" value="2"/>
</dbReference>
<dbReference type="EMBL" id="MCGE01000015">
    <property type="protein sequence ID" value="ORZ14043.1"/>
    <property type="molecule type" value="Genomic_DNA"/>
</dbReference>
<dbReference type="PROSITE" id="PS50014">
    <property type="entry name" value="BROMODOMAIN_2"/>
    <property type="match status" value="2"/>
</dbReference>
<dbReference type="PANTHER" id="PTHR22880:SF225">
    <property type="entry name" value="BROMODOMAIN-CONTAINING PROTEIN BET-1-RELATED"/>
    <property type="match status" value="1"/>
</dbReference>
<comment type="caution">
    <text evidence="6">The sequence shown here is derived from an EMBL/GenBank/DDBJ whole genome shotgun (WGS) entry which is preliminary data.</text>
</comment>
<dbReference type="PROSITE" id="PS00633">
    <property type="entry name" value="BROMODOMAIN_1"/>
    <property type="match status" value="1"/>
</dbReference>
<dbReference type="GO" id="GO:0005634">
    <property type="term" value="C:nucleus"/>
    <property type="evidence" value="ECO:0007669"/>
    <property type="project" value="TreeGrafter"/>
</dbReference>
<evidence type="ECO:0000259" key="5">
    <source>
        <dbReference type="PROSITE" id="PS51525"/>
    </source>
</evidence>
<feature type="region of interest" description="Disordered" evidence="3">
    <location>
        <begin position="298"/>
        <end position="350"/>
    </location>
</feature>
<dbReference type="PRINTS" id="PR00503">
    <property type="entry name" value="BROMODOMAIN"/>
</dbReference>
<dbReference type="SUPFAM" id="SSF47370">
    <property type="entry name" value="Bromodomain"/>
    <property type="match status" value="2"/>
</dbReference>
<feature type="domain" description="NET" evidence="5">
    <location>
        <begin position="436"/>
        <end position="517"/>
    </location>
</feature>
<dbReference type="InterPro" id="IPR027353">
    <property type="entry name" value="NET_dom"/>
</dbReference>
<feature type="compositionally biased region" description="Acidic residues" evidence="3">
    <location>
        <begin position="335"/>
        <end position="349"/>
    </location>
</feature>
<feature type="compositionally biased region" description="Low complexity" evidence="3">
    <location>
        <begin position="564"/>
        <end position="588"/>
    </location>
</feature>
<evidence type="ECO:0000313" key="7">
    <source>
        <dbReference type="Proteomes" id="UP000193560"/>
    </source>
</evidence>
<dbReference type="GO" id="GO:0000785">
    <property type="term" value="C:chromatin"/>
    <property type="evidence" value="ECO:0007669"/>
    <property type="project" value="TreeGrafter"/>
</dbReference>
<gene>
    <name evidence="6" type="ORF">BCR42DRAFT_461462</name>
</gene>
<accession>A0A1X2ICL9</accession>
<dbReference type="Pfam" id="PF17035">
    <property type="entry name" value="BET"/>
    <property type="match status" value="1"/>
</dbReference>
<evidence type="ECO:0000256" key="2">
    <source>
        <dbReference type="PROSITE-ProRule" id="PRU00035"/>
    </source>
</evidence>
<dbReference type="InterPro" id="IPR001487">
    <property type="entry name" value="Bromodomain"/>
</dbReference>
<feature type="compositionally biased region" description="Low complexity" evidence="3">
    <location>
        <begin position="383"/>
        <end position="415"/>
    </location>
</feature>
<feature type="compositionally biased region" description="Basic residues" evidence="3">
    <location>
        <begin position="554"/>
        <end position="563"/>
    </location>
</feature>
<feature type="region of interest" description="Disordered" evidence="3">
    <location>
        <begin position="102"/>
        <end position="184"/>
    </location>
</feature>
<dbReference type="Gene3D" id="1.20.920.10">
    <property type="entry name" value="Bromodomain-like"/>
    <property type="match status" value="2"/>
</dbReference>
<dbReference type="STRING" id="90262.A0A1X2ICL9"/>
<feature type="compositionally biased region" description="Basic and acidic residues" evidence="3">
    <location>
        <begin position="113"/>
        <end position="125"/>
    </location>
</feature>
<protein>
    <submittedName>
        <fullName evidence="6">Bromodomain-containing protein</fullName>
    </submittedName>
</protein>
<proteinExistence type="predicted"/>
<feature type="compositionally biased region" description="Polar residues" evidence="3">
    <location>
        <begin position="126"/>
        <end position="143"/>
    </location>
</feature>
<feature type="compositionally biased region" description="Basic and acidic residues" evidence="3">
    <location>
        <begin position="532"/>
        <end position="547"/>
    </location>
</feature>
<dbReference type="Gene3D" id="1.20.1270.220">
    <property type="match status" value="1"/>
</dbReference>
<dbReference type="InterPro" id="IPR036427">
    <property type="entry name" value="Bromodomain-like_sf"/>
</dbReference>
<evidence type="ECO:0000256" key="3">
    <source>
        <dbReference type="SAM" id="MobiDB-lite"/>
    </source>
</evidence>
<dbReference type="Proteomes" id="UP000193560">
    <property type="component" value="Unassembled WGS sequence"/>
</dbReference>
<dbReference type="InterPro" id="IPR018359">
    <property type="entry name" value="Bromodomain_CS"/>
</dbReference>
<dbReference type="AlphaFoldDB" id="A0A1X2ICL9"/>
<dbReference type="SMART" id="SM00297">
    <property type="entry name" value="BROMO"/>
    <property type="match status" value="2"/>
</dbReference>
<organism evidence="6 7">
    <name type="scientific">Absidia repens</name>
    <dbReference type="NCBI Taxonomy" id="90262"/>
    <lineage>
        <taxon>Eukaryota</taxon>
        <taxon>Fungi</taxon>
        <taxon>Fungi incertae sedis</taxon>
        <taxon>Mucoromycota</taxon>
        <taxon>Mucoromycotina</taxon>
        <taxon>Mucoromycetes</taxon>
        <taxon>Mucorales</taxon>
        <taxon>Cunninghamellaceae</taxon>
        <taxon>Absidia</taxon>
    </lineage>
</organism>
<feature type="compositionally biased region" description="Basic and acidic residues" evidence="3">
    <location>
        <begin position="439"/>
        <end position="448"/>
    </location>
</feature>
<dbReference type="OrthoDB" id="784962at2759"/>
<reference evidence="6 7" key="1">
    <citation type="submission" date="2016-07" db="EMBL/GenBank/DDBJ databases">
        <title>Pervasive Adenine N6-methylation of Active Genes in Fungi.</title>
        <authorList>
            <consortium name="DOE Joint Genome Institute"/>
            <person name="Mondo S.J."/>
            <person name="Dannebaum R.O."/>
            <person name="Kuo R.C."/>
            <person name="Labutti K."/>
            <person name="Haridas S."/>
            <person name="Kuo A."/>
            <person name="Salamov A."/>
            <person name="Ahrendt S.R."/>
            <person name="Lipzen A."/>
            <person name="Sullivan W."/>
            <person name="Andreopoulos W.B."/>
            <person name="Clum A."/>
            <person name="Lindquist E."/>
            <person name="Daum C."/>
            <person name="Ramamoorthy G.K."/>
            <person name="Gryganskyi A."/>
            <person name="Culley D."/>
            <person name="Magnuson J.K."/>
            <person name="James T.Y."/>
            <person name="O'Malley M.A."/>
            <person name="Stajich J.E."/>
            <person name="Spatafora J.W."/>
            <person name="Visel A."/>
            <person name="Grigoriev I.V."/>
        </authorList>
    </citation>
    <scope>NUCLEOTIDE SEQUENCE [LARGE SCALE GENOMIC DNA]</scope>
    <source>
        <strain evidence="6 7">NRRL 1336</strain>
    </source>
</reference>
<evidence type="ECO:0000256" key="1">
    <source>
        <dbReference type="ARBA" id="ARBA00023117"/>
    </source>
</evidence>
<dbReference type="InterPro" id="IPR050935">
    <property type="entry name" value="Bromo_chromatin_reader"/>
</dbReference>
<name>A0A1X2ICL9_9FUNG</name>
<feature type="compositionally biased region" description="Pro residues" evidence="3">
    <location>
        <begin position="304"/>
        <end position="320"/>
    </location>
</feature>
<dbReference type="GO" id="GO:0006355">
    <property type="term" value="P:regulation of DNA-templated transcription"/>
    <property type="evidence" value="ECO:0007669"/>
    <property type="project" value="TreeGrafter"/>
</dbReference>
<keyword evidence="1 2" id="KW-0103">Bromodomain</keyword>
<dbReference type="PANTHER" id="PTHR22880">
    <property type="entry name" value="FALZ-RELATED BROMODOMAIN-CONTAINING PROTEINS"/>
    <property type="match status" value="1"/>
</dbReference>
<feature type="region of interest" description="Disordered" evidence="3">
    <location>
        <begin position="510"/>
        <end position="588"/>
    </location>
</feature>
<feature type="compositionally biased region" description="Basic and acidic residues" evidence="3">
    <location>
        <begin position="144"/>
        <end position="156"/>
    </location>
</feature>
<feature type="region of interest" description="Disordered" evidence="3">
    <location>
        <begin position="365"/>
        <end position="448"/>
    </location>
</feature>
<feature type="domain" description="Bromo" evidence="4">
    <location>
        <begin position="17"/>
        <end position="89"/>
    </location>
</feature>
<dbReference type="GO" id="GO:0006338">
    <property type="term" value="P:chromatin remodeling"/>
    <property type="evidence" value="ECO:0007669"/>
    <property type="project" value="TreeGrafter"/>
</dbReference>